<evidence type="ECO:0000313" key="2">
    <source>
        <dbReference type="EMBL" id="KKL47652.1"/>
    </source>
</evidence>
<dbReference type="SUPFAM" id="SSF53335">
    <property type="entry name" value="S-adenosyl-L-methionine-dependent methyltransferases"/>
    <property type="match status" value="1"/>
</dbReference>
<gene>
    <name evidence="2" type="ORF">LCGC14_2333400</name>
</gene>
<reference evidence="2" key="1">
    <citation type="journal article" date="2015" name="Nature">
        <title>Complex archaea that bridge the gap between prokaryotes and eukaryotes.</title>
        <authorList>
            <person name="Spang A."/>
            <person name="Saw J.H."/>
            <person name="Jorgensen S.L."/>
            <person name="Zaremba-Niedzwiedzka K."/>
            <person name="Martijn J."/>
            <person name="Lind A.E."/>
            <person name="van Eijk R."/>
            <person name="Schleper C."/>
            <person name="Guy L."/>
            <person name="Ettema T.J."/>
        </authorList>
    </citation>
    <scope>NUCLEOTIDE SEQUENCE</scope>
</reference>
<protein>
    <recommendedName>
        <fullName evidence="3">PABS domain-containing protein</fullName>
    </recommendedName>
</protein>
<feature type="transmembrane region" description="Helical" evidence="1">
    <location>
        <begin position="91"/>
        <end position="108"/>
    </location>
</feature>
<evidence type="ECO:0008006" key="3">
    <source>
        <dbReference type="Google" id="ProtNLM"/>
    </source>
</evidence>
<accession>A0A0F9F945</accession>
<keyword evidence="1" id="KW-0472">Membrane</keyword>
<name>A0A0F9F945_9ZZZZ</name>
<feature type="non-terminal residue" evidence="2">
    <location>
        <position position="1"/>
    </location>
</feature>
<feature type="non-terminal residue" evidence="2">
    <location>
        <position position="561"/>
    </location>
</feature>
<dbReference type="AlphaFoldDB" id="A0A0F9F945"/>
<dbReference type="Gene3D" id="3.40.50.150">
    <property type="entry name" value="Vaccinia Virus protein VP39"/>
    <property type="match status" value="1"/>
</dbReference>
<feature type="transmembrane region" description="Helical" evidence="1">
    <location>
        <begin position="12"/>
        <end position="34"/>
    </location>
</feature>
<keyword evidence="1" id="KW-1133">Transmembrane helix</keyword>
<evidence type="ECO:0000256" key="1">
    <source>
        <dbReference type="SAM" id="Phobius"/>
    </source>
</evidence>
<feature type="transmembrane region" description="Helical" evidence="1">
    <location>
        <begin position="41"/>
        <end position="60"/>
    </location>
</feature>
<sequence length="561" mass="64512">YITIQVLSWTGMYLALTMPFFMVGIIISIIFSNYSSESHRLYFFDLVGAGIGCLLIVPLIPYYGPGGLLFLVSGLVLLASFLLTKWKMVHLYYILPLLLAMMVFPLSMDEYLEFKGHGNKRGVDEWIKRGMRDYIKWDPVSKLDVFNVSPRSKNFALDGGQQGSWLQRFDGNYGAYHKRIKEQPEKYFFGTNSVAHYFKQNTKTDVLIIGAAASSEVKTALIFGAKHVDAIDLVKAMVDAVKQRYVEFSGGAFIHPKVDYRVGEGRTYLRSTDKKYDIIQMFSNHTSSSIANGAGVLSSVYLQTGEAYVEYFQHLNDDGILQINHHLYPLMIITAAQGWERLGKRDFAKHVLVLERWIPDNLPTLLIKMSPWTEDEVEKIYGYMNRERTRQIQKMPKPARPSERIYKNKKYQAEFTSRVSQINGISILIGTHQQERLDYDVTLQLLDFNGNLLASKKLRGDVIENNRVVDFKFTEIDNWKNKKYRIMIFSDNDQYEKGFSIWLTKAGNPVMQTIPMPQLPAYNIAFHPLELENNLIPEVFLNHPFPTELAKKADYRMKPGT</sequence>
<organism evidence="2">
    <name type="scientific">marine sediment metagenome</name>
    <dbReference type="NCBI Taxonomy" id="412755"/>
    <lineage>
        <taxon>unclassified sequences</taxon>
        <taxon>metagenomes</taxon>
        <taxon>ecological metagenomes</taxon>
    </lineage>
</organism>
<comment type="caution">
    <text evidence="2">The sequence shown here is derived from an EMBL/GenBank/DDBJ whole genome shotgun (WGS) entry which is preliminary data.</text>
</comment>
<feature type="transmembrane region" description="Helical" evidence="1">
    <location>
        <begin position="66"/>
        <end position="84"/>
    </location>
</feature>
<dbReference type="InterPro" id="IPR029063">
    <property type="entry name" value="SAM-dependent_MTases_sf"/>
</dbReference>
<keyword evidence="1" id="KW-0812">Transmembrane</keyword>
<dbReference type="EMBL" id="LAZR01033589">
    <property type="protein sequence ID" value="KKL47652.1"/>
    <property type="molecule type" value="Genomic_DNA"/>
</dbReference>
<proteinExistence type="predicted"/>
<dbReference type="Pfam" id="PF01564">
    <property type="entry name" value="Spermine_synth"/>
    <property type="match status" value="1"/>
</dbReference>